<gene>
    <name evidence="5" type="ORF">A3770_01p10080</name>
</gene>
<keyword evidence="1 4" id="KW-0853">WD repeat</keyword>
<dbReference type="PROSITE" id="PS00678">
    <property type="entry name" value="WD_REPEATS_1"/>
    <property type="match status" value="1"/>
</dbReference>
<evidence type="ECO:0000256" key="2">
    <source>
        <dbReference type="ARBA" id="ARBA00022737"/>
    </source>
</evidence>
<dbReference type="Proteomes" id="UP000316726">
    <property type="component" value="Chromosome 1"/>
</dbReference>
<feature type="repeat" description="WD" evidence="4">
    <location>
        <begin position="190"/>
        <end position="231"/>
    </location>
</feature>
<dbReference type="GO" id="GO:0030042">
    <property type="term" value="P:actin filament depolymerization"/>
    <property type="evidence" value="ECO:0007669"/>
    <property type="project" value="TreeGrafter"/>
</dbReference>
<proteinExistence type="predicted"/>
<feature type="repeat" description="WD" evidence="4">
    <location>
        <begin position="56"/>
        <end position="88"/>
    </location>
</feature>
<dbReference type="OrthoDB" id="2306at2759"/>
<dbReference type="GO" id="GO:0030864">
    <property type="term" value="C:cortical actin cytoskeleton"/>
    <property type="evidence" value="ECO:0007669"/>
    <property type="project" value="TreeGrafter"/>
</dbReference>
<evidence type="ECO:0000256" key="4">
    <source>
        <dbReference type="PROSITE-ProRule" id="PRU00221"/>
    </source>
</evidence>
<dbReference type="STRING" id="1764295.A0A5B8MGL3"/>
<dbReference type="SUPFAM" id="SSF50960">
    <property type="entry name" value="TolB, C-terminal domain"/>
    <property type="match status" value="1"/>
</dbReference>
<keyword evidence="2" id="KW-0677">Repeat</keyword>
<dbReference type="InterPro" id="IPR001680">
    <property type="entry name" value="WD40_rpt"/>
</dbReference>
<dbReference type="CDD" id="cd00200">
    <property type="entry name" value="WD40"/>
    <property type="match status" value="1"/>
</dbReference>
<reference evidence="5 6" key="1">
    <citation type="submission" date="2018-07" db="EMBL/GenBank/DDBJ databases">
        <title>The complete nuclear genome of the prasinophyte Chloropicon primus (CCMP1205).</title>
        <authorList>
            <person name="Pombert J.-F."/>
            <person name="Otis C."/>
            <person name="Turmel M."/>
            <person name="Lemieux C."/>
        </authorList>
    </citation>
    <scope>NUCLEOTIDE SEQUENCE [LARGE SCALE GENOMIC DNA]</scope>
    <source>
        <strain evidence="5 6">CCMP1205</strain>
    </source>
</reference>
<dbReference type="FunFam" id="2.130.10.10:FF:000102">
    <property type="entry name" value="Actin-interacting protein 1"/>
    <property type="match status" value="1"/>
</dbReference>
<dbReference type="PROSITE" id="PS50294">
    <property type="entry name" value="WD_REPEATS_REGION"/>
    <property type="match status" value="3"/>
</dbReference>
<dbReference type="InterPro" id="IPR019775">
    <property type="entry name" value="WD40_repeat_CS"/>
</dbReference>
<evidence type="ECO:0000313" key="5">
    <source>
        <dbReference type="EMBL" id="QDZ18490.1"/>
    </source>
</evidence>
<comment type="function">
    <text evidence="3">Binds actin. Enhances the F-actin depolymerization activity of actin-depolymerizing factor (ADF) proteins.</text>
</comment>
<protein>
    <submittedName>
        <fullName evidence="5">WD repeat domain-containing protein</fullName>
    </submittedName>
</protein>
<keyword evidence="6" id="KW-1185">Reference proteome</keyword>
<evidence type="ECO:0000256" key="3">
    <source>
        <dbReference type="ARBA" id="ARBA00058835"/>
    </source>
</evidence>
<evidence type="ECO:0000256" key="1">
    <source>
        <dbReference type="ARBA" id="ARBA00022574"/>
    </source>
</evidence>
<dbReference type="GO" id="GO:0051015">
    <property type="term" value="F:actin filament binding"/>
    <property type="evidence" value="ECO:0007669"/>
    <property type="project" value="TreeGrafter"/>
</dbReference>
<dbReference type="PANTHER" id="PTHR19856:SF0">
    <property type="entry name" value="WD REPEAT-CONTAINING PROTEIN 1"/>
    <property type="match status" value="1"/>
</dbReference>
<dbReference type="SUPFAM" id="SSF50978">
    <property type="entry name" value="WD40 repeat-like"/>
    <property type="match status" value="1"/>
</dbReference>
<dbReference type="InterPro" id="IPR015943">
    <property type="entry name" value="WD40/YVTN_repeat-like_dom_sf"/>
</dbReference>
<dbReference type="Pfam" id="PF23410">
    <property type="entry name" value="Beta-prop_VPS8"/>
    <property type="match status" value="1"/>
</dbReference>
<evidence type="ECO:0000313" key="6">
    <source>
        <dbReference type="Proteomes" id="UP000316726"/>
    </source>
</evidence>
<sequence length="614" mass="65603">MAQVWTLSGTMPPLPHVERGFASVISGHEGKGELLYTNGRCVVKRKLSNPYESEAIFMHTTNATVARFSPAGDYVVSGDAAGGIKVWSSDVPEGGERTVKNDIPVLGGAVTDVAWSPDGKKIVAVGDGRGKLAKCFAWDRGSNFGDFDGLSRKVNSCDFRPTSPFKVVTGSEDSRVNVYGGPPFKFELSNKKHANFVNCVRYAPDGSRYVSVSSDKKCIIYDGETGEPIQEFATGGDAHTGSIMACAWSPDSAKLITASADKTVKLWDMNNLKLSSTLKMGTAVEDMQVGCCWVGDYVVSLSLSGNINFLDLGAGSVRTQVMGHTKSLVTVAADCFESGDRFFTSSYEGKVCEWDASAGCKGAAMVHTNMPVSMRVAEGGKKLHSCGFDDTFRVTSLPLSGGSTAIETRKLESLPKDSCYSKSTETSCLLYEKKVELVKGSTGGGGVFCSLDLTQECSSCAISPNGSLVAVGTKQGKVLVYALSNGALAQDKTLERHRGEVTAMRFSHDGSMLATGDSNREVLVWDCGSGEVKKSRMVYHSSKITCLSWSPSNDTICSGSVDSNVIMWPLDLPSSKRTTLTLAHQEGVKGLEYISDTKVVSVGTDACCKIWTKQ</sequence>
<dbReference type="EMBL" id="CP031034">
    <property type="protein sequence ID" value="QDZ18490.1"/>
    <property type="molecule type" value="Genomic_DNA"/>
</dbReference>
<name>A0A5B8MGL3_9CHLO</name>
<dbReference type="SMART" id="SM00320">
    <property type="entry name" value="WD40"/>
    <property type="match status" value="11"/>
</dbReference>
<dbReference type="PROSITE" id="PS50082">
    <property type="entry name" value="WD_REPEATS_2"/>
    <property type="match status" value="5"/>
</dbReference>
<organism evidence="5 6">
    <name type="scientific">Chloropicon primus</name>
    <dbReference type="NCBI Taxonomy" id="1764295"/>
    <lineage>
        <taxon>Eukaryota</taxon>
        <taxon>Viridiplantae</taxon>
        <taxon>Chlorophyta</taxon>
        <taxon>Chloropicophyceae</taxon>
        <taxon>Chloropicales</taxon>
        <taxon>Chloropicaceae</taxon>
        <taxon>Chloropicon</taxon>
    </lineage>
</organism>
<dbReference type="InterPro" id="IPR036322">
    <property type="entry name" value="WD40_repeat_dom_sf"/>
</dbReference>
<feature type="repeat" description="WD" evidence="4">
    <location>
        <begin position="494"/>
        <end position="535"/>
    </location>
</feature>
<dbReference type="PANTHER" id="PTHR19856">
    <property type="entry name" value="WD-REPEATCONTAINING PROTEIN WDR1"/>
    <property type="match status" value="1"/>
</dbReference>
<dbReference type="Pfam" id="PF00400">
    <property type="entry name" value="WD40"/>
    <property type="match status" value="5"/>
</dbReference>
<feature type="repeat" description="WD" evidence="4">
    <location>
        <begin position="537"/>
        <end position="578"/>
    </location>
</feature>
<accession>A0A5B8MGL3</accession>
<dbReference type="FunFam" id="2.130.10.10:FF:000167">
    <property type="entry name" value="Actin-interacting protein 1"/>
    <property type="match status" value="1"/>
</dbReference>
<feature type="repeat" description="WD" evidence="4">
    <location>
        <begin position="236"/>
        <end position="277"/>
    </location>
</feature>
<dbReference type="AlphaFoldDB" id="A0A5B8MGL3"/>
<dbReference type="Gene3D" id="2.130.10.10">
    <property type="entry name" value="YVTN repeat-like/Quinoprotein amine dehydrogenase"/>
    <property type="match status" value="2"/>
</dbReference>